<sequence>MCFDGFKPPSRYGMSDGIGLLLIGLLLGALVTFLVWKLKGKSSKSIVHESSHTVVEGIRKVFKVVLVEGVFNELYNYEETKKLFGFLPSTKRALVIIEAKVLVGYDFSKCEWEADEQTRKIKLVSFPDPEILSIEPDYKYYNFDEGMFNLLNRDDLTRIQSNGKKQVELAALKSDLPRMAAEQMRTMLTEVVQAKQWQLEDAHKIDAGPRRLLNRKV</sequence>
<protein>
    <recommendedName>
        <fullName evidence="4">DUF4230 domain-containing protein</fullName>
    </recommendedName>
</protein>
<dbReference type="EMBL" id="FQUO01000009">
    <property type="protein sequence ID" value="SHF57576.1"/>
    <property type="molecule type" value="Genomic_DNA"/>
</dbReference>
<evidence type="ECO:0000313" key="3">
    <source>
        <dbReference type="Proteomes" id="UP000184368"/>
    </source>
</evidence>
<dbReference type="Pfam" id="PF14014">
    <property type="entry name" value="DUF4230"/>
    <property type="match status" value="1"/>
</dbReference>
<reference evidence="2 3" key="1">
    <citation type="submission" date="2016-11" db="EMBL/GenBank/DDBJ databases">
        <authorList>
            <person name="Jaros S."/>
            <person name="Januszkiewicz K."/>
            <person name="Wedrychowicz H."/>
        </authorList>
    </citation>
    <scope>NUCLEOTIDE SEQUENCE [LARGE SCALE GENOMIC DNA]</scope>
    <source>
        <strain evidence="2 3">DSM 26897</strain>
    </source>
</reference>
<feature type="transmembrane region" description="Helical" evidence="1">
    <location>
        <begin position="17"/>
        <end position="36"/>
    </location>
</feature>
<keyword evidence="1" id="KW-0472">Membrane</keyword>
<gene>
    <name evidence="2" type="ORF">SAMN05444008_109193</name>
</gene>
<evidence type="ECO:0000256" key="1">
    <source>
        <dbReference type="SAM" id="Phobius"/>
    </source>
</evidence>
<accession>A0A1M5CSA5</accession>
<dbReference type="InterPro" id="IPR025324">
    <property type="entry name" value="DUF4230"/>
</dbReference>
<name>A0A1M5CSA5_9BACT</name>
<dbReference type="STRING" id="1302690.BUE76_08465"/>
<organism evidence="2 3">
    <name type="scientific">Cnuella takakiae</name>
    <dbReference type="NCBI Taxonomy" id="1302690"/>
    <lineage>
        <taxon>Bacteria</taxon>
        <taxon>Pseudomonadati</taxon>
        <taxon>Bacteroidota</taxon>
        <taxon>Chitinophagia</taxon>
        <taxon>Chitinophagales</taxon>
        <taxon>Chitinophagaceae</taxon>
        <taxon>Cnuella</taxon>
    </lineage>
</organism>
<evidence type="ECO:0008006" key="4">
    <source>
        <dbReference type="Google" id="ProtNLM"/>
    </source>
</evidence>
<keyword evidence="1" id="KW-0812">Transmembrane</keyword>
<evidence type="ECO:0000313" key="2">
    <source>
        <dbReference type="EMBL" id="SHF57576.1"/>
    </source>
</evidence>
<dbReference type="AlphaFoldDB" id="A0A1M5CSA5"/>
<proteinExistence type="predicted"/>
<keyword evidence="1" id="KW-1133">Transmembrane helix</keyword>
<dbReference type="Proteomes" id="UP000184368">
    <property type="component" value="Unassembled WGS sequence"/>
</dbReference>
<keyword evidence="3" id="KW-1185">Reference proteome</keyword>